<name>A0A9W9DBG4_9PLEO</name>
<dbReference type="EMBL" id="JAPEVA010000003">
    <property type="protein sequence ID" value="KAJ4412143.1"/>
    <property type="molecule type" value="Genomic_DNA"/>
</dbReference>
<dbReference type="PANTHER" id="PTHR10622:SF11">
    <property type="entry name" value="HET-DOMAIN-CONTAINING PROTEIN"/>
    <property type="match status" value="1"/>
</dbReference>
<feature type="domain" description="Heterokaryon incompatibility" evidence="2">
    <location>
        <begin position="25"/>
        <end position="154"/>
    </location>
</feature>
<dbReference type="Gene3D" id="3.40.50.1460">
    <property type="match status" value="1"/>
</dbReference>
<dbReference type="PANTHER" id="PTHR10622">
    <property type="entry name" value="HET DOMAIN-CONTAINING PROTEIN"/>
    <property type="match status" value="1"/>
</dbReference>
<feature type="region of interest" description="Disordered" evidence="1">
    <location>
        <begin position="261"/>
        <end position="309"/>
    </location>
</feature>
<proteinExistence type="predicted"/>
<sequence>MHLLQRVPSGDFILSEFYGEQIPDYAILSHTWIANSQEVTFKEVMKGRGKDKLGYKKLRFCADQAAKDGLRYFWVDTCCIDKASSAELQEAINSMFSWYRRSKKCYVYLSDVPSEKALEGPLKRDLTRSTLTSQSRILAFEGSRWFRRGWTLQELLAPGSVEFFDLNGNRIGDKKSLRTDISATTTIPPEVLLGDPSSLMQVDEETRLLWAAKRQTTREEDAAYSLLGLFDLHIPLLYGEGRFKAFRRLHRELDLNRKYDEGAAAKESQPHKGSDRGVTNAVGASRKKRAASQELKVEQMQKNKMTASPAQRMRLDTGENPFRNENIIRAPVVYAENDSFVEYDLHPNDEEEAEDKEQRARDMQAWWEDSITKHMRKSTGYLEVAVLLINWAPELDELKTKSEVEELQSLFRDRFRYNVEAVELNVKRKPQHQLQSGIAQFTQKFDGPGNLLIVYYSGHGVWKDLENFLQLTACTNPTLGKGLHQDAHVNWSKAIDLLISGDVDADVLAILDTSYASNDSKGSSKISDRGTRKFELLTASGLDQTTQAPGPYSFTRSLIDNLKDLVMEYDSAPFSSFHLNQRIYEREQ</sequence>
<dbReference type="Pfam" id="PF06985">
    <property type="entry name" value="HET"/>
    <property type="match status" value="1"/>
</dbReference>
<dbReference type="OrthoDB" id="4760831at2759"/>
<protein>
    <recommendedName>
        <fullName evidence="2">Heterokaryon incompatibility domain-containing protein</fullName>
    </recommendedName>
</protein>
<evidence type="ECO:0000313" key="3">
    <source>
        <dbReference type="EMBL" id="KAJ4412143.1"/>
    </source>
</evidence>
<dbReference type="InterPro" id="IPR010730">
    <property type="entry name" value="HET"/>
</dbReference>
<accession>A0A9W9DBG4</accession>
<dbReference type="AlphaFoldDB" id="A0A9W9DBG4"/>
<keyword evidence="4" id="KW-1185">Reference proteome</keyword>
<reference evidence="3" key="1">
    <citation type="submission" date="2022-10" db="EMBL/GenBank/DDBJ databases">
        <title>Tapping the CABI collections for fungal endophytes: first genome assemblies for Collariella, Neodidymelliopsis, Ascochyta clinopodiicola, Didymella pomorum, Didymosphaeria variabile, Neocosmospora piperis and Neocucurbitaria cava.</title>
        <authorList>
            <person name="Hill R."/>
        </authorList>
    </citation>
    <scope>NUCLEOTIDE SEQUENCE</scope>
    <source>
        <strain evidence="3">IMI 355091</strain>
    </source>
</reference>
<organism evidence="3 4">
    <name type="scientific">Didymella pomorum</name>
    <dbReference type="NCBI Taxonomy" id="749634"/>
    <lineage>
        <taxon>Eukaryota</taxon>
        <taxon>Fungi</taxon>
        <taxon>Dikarya</taxon>
        <taxon>Ascomycota</taxon>
        <taxon>Pezizomycotina</taxon>
        <taxon>Dothideomycetes</taxon>
        <taxon>Pleosporomycetidae</taxon>
        <taxon>Pleosporales</taxon>
        <taxon>Pleosporineae</taxon>
        <taxon>Didymellaceae</taxon>
        <taxon>Didymella</taxon>
    </lineage>
</organism>
<evidence type="ECO:0000313" key="4">
    <source>
        <dbReference type="Proteomes" id="UP001140510"/>
    </source>
</evidence>
<dbReference type="Proteomes" id="UP001140510">
    <property type="component" value="Unassembled WGS sequence"/>
</dbReference>
<comment type="caution">
    <text evidence="3">The sequence shown here is derived from an EMBL/GenBank/DDBJ whole genome shotgun (WGS) entry which is preliminary data.</text>
</comment>
<evidence type="ECO:0000256" key="1">
    <source>
        <dbReference type="SAM" id="MobiDB-lite"/>
    </source>
</evidence>
<gene>
    <name evidence="3" type="ORF">N0V91_000611</name>
</gene>
<feature type="compositionally biased region" description="Basic and acidic residues" evidence="1">
    <location>
        <begin position="261"/>
        <end position="275"/>
    </location>
</feature>
<evidence type="ECO:0000259" key="2">
    <source>
        <dbReference type="Pfam" id="PF06985"/>
    </source>
</evidence>